<feature type="transmembrane region" description="Helical" evidence="8">
    <location>
        <begin position="72"/>
        <end position="90"/>
    </location>
</feature>
<keyword evidence="3" id="KW-1003">Cell membrane</keyword>
<comment type="caution">
    <text evidence="9">The sequence shown here is derived from an EMBL/GenBank/DDBJ whole genome shotgun (WGS) entry which is preliminary data.</text>
</comment>
<evidence type="ECO:0008006" key="11">
    <source>
        <dbReference type="Google" id="ProtNLM"/>
    </source>
</evidence>
<evidence type="ECO:0000313" key="10">
    <source>
        <dbReference type="Proteomes" id="UP000011625"/>
    </source>
</evidence>
<dbReference type="PANTHER" id="PTHR39087:SF2">
    <property type="entry name" value="UPF0104 MEMBRANE PROTEIN MJ1595"/>
    <property type="match status" value="1"/>
</dbReference>
<dbReference type="GO" id="GO:0005886">
    <property type="term" value="C:plasma membrane"/>
    <property type="evidence" value="ECO:0007669"/>
    <property type="project" value="UniProtKB-SubCell"/>
</dbReference>
<proteinExistence type="inferred from homology"/>
<keyword evidence="6 8" id="KW-0472">Membrane</keyword>
<keyword evidence="4 8" id="KW-0812">Transmembrane</keyword>
<name>M0N6A6_9EURY</name>
<dbReference type="Proteomes" id="UP000011625">
    <property type="component" value="Unassembled WGS sequence"/>
</dbReference>
<feature type="transmembrane region" description="Helical" evidence="8">
    <location>
        <begin position="268"/>
        <end position="287"/>
    </location>
</feature>
<evidence type="ECO:0000256" key="6">
    <source>
        <dbReference type="ARBA" id="ARBA00023136"/>
    </source>
</evidence>
<evidence type="ECO:0000313" key="9">
    <source>
        <dbReference type="EMBL" id="EMA53406.1"/>
    </source>
</evidence>
<feature type="transmembrane region" description="Helical" evidence="8">
    <location>
        <begin position="239"/>
        <end position="262"/>
    </location>
</feature>
<dbReference type="Pfam" id="PF03706">
    <property type="entry name" value="LPG_synthase_TM"/>
    <property type="match status" value="1"/>
</dbReference>
<feature type="transmembrane region" description="Helical" evidence="8">
    <location>
        <begin position="41"/>
        <end position="60"/>
    </location>
</feature>
<evidence type="ECO:0000256" key="8">
    <source>
        <dbReference type="SAM" id="Phobius"/>
    </source>
</evidence>
<gene>
    <name evidence="9" type="ORF">C450_08837</name>
</gene>
<feature type="transmembrane region" description="Helical" evidence="8">
    <location>
        <begin position="180"/>
        <end position="197"/>
    </location>
</feature>
<protein>
    <recommendedName>
        <fullName evidence="11">Integral membrane protein</fullName>
    </recommendedName>
</protein>
<feature type="region of interest" description="Disordered" evidence="7">
    <location>
        <begin position="1"/>
        <end position="30"/>
    </location>
</feature>
<dbReference type="AlphaFoldDB" id="M0N6A6"/>
<comment type="similarity">
    <text evidence="2">Belongs to the UPF0104 family.</text>
</comment>
<evidence type="ECO:0000256" key="2">
    <source>
        <dbReference type="ARBA" id="ARBA00011061"/>
    </source>
</evidence>
<reference evidence="9 10" key="1">
    <citation type="journal article" date="2014" name="PLoS Genet.">
        <title>Phylogenetically driven sequencing of extremely halophilic archaea reveals strategies for static and dynamic osmo-response.</title>
        <authorList>
            <person name="Becker E.A."/>
            <person name="Seitzer P.M."/>
            <person name="Tritt A."/>
            <person name="Larsen D."/>
            <person name="Krusor M."/>
            <person name="Yao A.I."/>
            <person name="Wu D."/>
            <person name="Madern D."/>
            <person name="Eisen J.A."/>
            <person name="Darling A.E."/>
            <person name="Facciotti M.T."/>
        </authorList>
    </citation>
    <scope>NUCLEOTIDE SEQUENCE [LARGE SCALE GENOMIC DNA]</scope>
    <source>
        <strain evidence="9 10">DSM 8989</strain>
    </source>
</reference>
<dbReference type="InterPro" id="IPR022791">
    <property type="entry name" value="L-PG_synthase/AglD"/>
</dbReference>
<keyword evidence="5 8" id="KW-1133">Transmembrane helix</keyword>
<evidence type="ECO:0000256" key="1">
    <source>
        <dbReference type="ARBA" id="ARBA00004651"/>
    </source>
</evidence>
<sequence>MAVMAEYRETGGSSDQPGGADPSDEADDQPGRLRRWVSEHGVQATAVLTLVVFGALFLYADAGRVVEAFSRFEWPAFAAVIGLTTVGYAFRFGKWEFYLRELGVDIPLKTSLTVFFSGLMMVVTPGKAGEVWKAWLLRDMEGTPASLTTSVVGAERVTDLVSLAMLAGVGVVAYGRSPTVLVALAVAFAAGIGLLQWRAGCLRLLDAAESLPVVGDYAASLERFYESTYALFRLRPLSVATLLGIIAWGLEGVALWIVLAGFGVESALLVGVFVFALGSVIGAVSMLPGGLGAAEASMAGLLLTFGISQSVAAGATMVIRVGTLWYAAILGFIVFSAHKYLADEPSPDA</sequence>
<accession>M0N6A6</accession>
<comment type="subcellular location">
    <subcellularLocation>
        <location evidence="1">Cell membrane</location>
        <topology evidence="1">Multi-pass membrane protein</topology>
    </subcellularLocation>
</comment>
<dbReference type="STRING" id="1227456.C450_08837"/>
<evidence type="ECO:0000256" key="3">
    <source>
        <dbReference type="ARBA" id="ARBA00022475"/>
    </source>
</evidence>
<evidence type="ECO:0000256" key="7">
    <source>
        <dbReference type="SAM" id="MobiDB-lite"/>
    </source>
</evidence>
<dbReference type="EMBL" id="AOME01000051">
    <property type="protein sequence ID" value="EMA53406.1"/>
    <property type="molecule type" value="Genomic_DNA"/>
</dbReference>
<organism evidence="9 10">
    <name type="scientific">Halococcus salifodinae DSM 8989</name>
    <dbReference type="NCBI Taxonomy" id="1227456"/>
    <lineage>
        <taxon>Archaea</taxon>
        <taxon>Methanobacteriati</taxon>
        <taxon>Methanobacteriota</taxon>
        <taxon>Stenosarchaea group</taxon>
        <taxon>Halobacteria</taxon>
        <taxon>Halobacteriales</taxon>
        <taxon>Halococcaceae</taxon>
        <taxon>Halococcus</taxon>
    </lineage>
</organism>
<dbReference type="PATRIC" id="fig|1227456.3.peg.1782"/>
<keyword evidence="10" id="KW-1185">Reference proteome</keyword>
<evidence type="ECO:0000256" key="4">
    <source>
        <dbReference type="ARBA" id="ARBA00022692"/>
    </source>
</evidence>
<dbReference type="PANTHER" id="PTHR39087">
    <property type="entry name" value="UPF0104 MEMBRANE PROTEIN MJ1595"/>
    <property type="match status" value="1"/>
</dbReference>
<evidence type="ECO:0000256" key="5">
    <source>
        <dbReference type="ARBA" id="ARBA00022989"/>
    </source>
</evidence>
<dbReference type="NCBIfam" id="TIGR00374">
    <property type="entry name" value="flippase-like domain"/>
    <property type="match status" value="1"/>
</dbReference>